<organism evidence="1 2">
    <name type="scientific">Photobacterium jeanii</name>
    <dbReference type="NCBI Taxonomy" id="858640"/>
    <lineage>
        <taxon>Bacteria</taxon>
        <taxon>Pseudomonadati</taxon>
        <taxon>Pseudomonadota</taxon>
        <taxon>Gammaproteobacteria</taxon>
        <taxon>Vibrionales</taxon>
        <taxon>Vibrionaceae</taxon>
        <taxon>Photobacterium</taxon>
    </lineage>
</organism>
<gene>
    <name evidence="1" type="ORF">A3K86_10775</name>
</gene>
<dbReference type="AlphaFoldDB" id="A0A178KI91"/>
<comment type="caution">
    <text evidence="1">The sequence shown here is derived from an EMBL/GenBank/DDBJ whole genome shotgun (WGS) entry which is preliminary data.</text>
</comment>
<dbReference type="RefSeq" id="WP_068330911.1">
    <property type="nucleotide sequence ID" value="NZ_LVHF01000020.1"/>
</dbReference>
<dbReference type="OrthoDB" id="1111523at2"/>
<dbReference type="Proteomes" id="UP000078503">
    <property type="component" value="Unassembled WGS sequence"/>
</dbReference>
<protein>
    <submittedName>
        <fullName evidence="1">Uncharacterized protein</fullName>
    </submittedName>
</protein>
<dbReference type="EMBL" id="LVHF01000020">
    <property type="protein sequence ID" value="OAN16473.1"/>
    <property type="molecule type" value="Genomic_DNA"/>
</dbReference>
<name>A0A178KI91_9GAMM</name>
<keyword evidence="2" id="KW-1185">Reference proteome</keyword>
<accession>A0A178KI91</accession>
<proteinExistence type="predicted"/>
<evidence type="ECO:0000313" key="2">
    <source>
        <dbReference type="Proteomes" id="UP000078503"/>
    </source>
</evidence>
<sequence>MYKSELLYEPLPIARIGGKKDTEEVIIGNDFSCFAHMLEEYISFGAIEICIPKSAPELSSIEHMPLLLKKRIKVFDDNNEIEAMRRLLHNLRLELNIEISDEKQCLKFAKNTPVKLQNNVNHVHLIVKKLAIGFNHGIQVDINPESARRTLRYLREISKDGQSRVILAQLESLINLYDSVEFNAPIPPKNSAPNELITVFDRLINDKSYLEYSDSVARLAEPSCRQKALVKIREMERDIRSTNFISTGWNYAAKAIKAWSGVPIPESSAISSIVQGRSLPALVDLQGARESAVAIWKNTDLTESHLQRDGSSLDNGQIIWLPPLDSMKIHSSSNKKFTFGKASELLEALKKTTDYLESDGKV</sequence>
<evidence type="ECO:0000313" key="1">
    <source>
        <dbReference type="EMBL" id="OAN16473.1"/>
    </source>
</evidence>
<dbReference type="STRING" id="858640.A3K86_10775"/>
<reference evidence="1 2" key="1">
    <citation type="submission" date="2016-03" db="EMBL/GenBank/DDBJ databases">
        <title>Photobacterium proteolyticum sp. nov. a protease producing bacterium isolated from ocean sediments of Laizhou Bay.</title>
        <authorList>
            <person name="Li Y."/>
        </authorList>
    </citation>
    <scope>NUCLEOTIDE SEQUENCE [LARGE SCALE GENOMIC DNA]</scope>
    <source>
        <strain evidence="1 2">R-40508</strain>
    </source>
</reference>